<dbReference type="Pfam" id="PF00290">
    <property type="entry name" value="Trp_syntA"/>
    <property type="match status" value="1"/>
</dbReference>
<evidence type="ECO:0000256" key="8">
    <source>
        <dbReference type="HAMAP-Rule" id="MF_00131"/>
    </source>
</evidence>
<organism evidence="10 11">
    <name type="scientific">Carboxydichorda subterranea</name>
    <dbReference type="NCBI Taxonomy" id="3109565"/>
    <lineage>
        <taxon>Bacteria</taxon>
        <taxon>Bacillati</taxon>
        <taxon>Bacillota</taxon>
        <taxon>Limnochordia</taxon>
        <taxon>Limnochordales</taxon>
        <taxon>Geochordaceae</taxon>
        <taxon>Carboxydichorda</taxon>
    </lineage>
</organism>
<dbReference type="InterPro" id="IPR013785">
    <property type="entry name" value="Aldolase_TIM"/>
</dbReference>
<dbReference type="Proteomes" id="UP001332192">
    <property type="component" value="Chromosome"/>
</dbReference>
<dbReference type="PANTHER" id="PTHR43406">
    <property type="entry name" value="TRYPTOPHAN SYNTHASE, ALPHA CHAIN"/>
    <property type="match status" value="1"/>
</dbReference>
<keyword evidence="4 8" id="KW-0822">Tryptophan biosynthesis</keyword>
<comment type="pathway">
    <text evidence="1 8">Amino-acid biosynthesis; L-tryptophan biosynthesis; L-tryptophan from chorismate: step 5/5.</text>
</comment>
<evidence type="ECO:0000256" key="3">
    <source>
        <dbReference type="ARBA" id="ARBA00022605"/>
    </source>
</evidence>
<evidence type="ECO:0000256" key="2">
    <source>
        <dbReference type="ARBA" id="ARBA00011270"/>
    </source>
</evidence>
<evidence type="ECO:0000256" key="7">
    <source>
        <dbReference type="ARBA" id="ARBA00049047"/>
    </source>
</evidence>
<keyword evidence="11" id="KW-1185">Reference proteome</keyword>
<comment type="catalytic activity">
    <reaction evidence="7 8">
        <text>(1S,2R)-1-C-(indol-3-yl)glycerol 3-phosphate + L-serine = D-glyceraldehyde 3-phosphate + L-tryptophan + H2O</text>
        <dbReference type="Rhea" id="RHEA:10532"/>
        <dbReference type="ChEBI" id="CHEBI:15377"/>
        <dbReference type="ChEBI" id="CHEBI:33384"/>
        <dbReference type="ChEBI" id="CHEBI:57912"/>
        <dbReference type="ChEBI" id="CHEBI:58866"/>
        <dbReference type="ChEBI" id="CHEBI:59776"/>
        <dbReference type="EC" id="4.2.1.20"/>
    </reaction>
</comment>
<evidence type="ECO:0000313" key="10">
    <source>
        <dbReference type="EMBL" id="WRP17184.1"/>
    </source>
</evidence>
<comment type="similarity">
    <text evidence="8 9">Belongs to the TrpA family.</text>
</comment>
<keyword evidence="3 8" id="KW-0028">Amino-acid biosynthesis</keyword>
<dbReference type="NCBIfam" id="TIGR00262">
    <property type="entry name" value="trpA"/>
    <property type="match status" value="1"/>
</dbReference>
<dbReference type="CDD" id="cd04724">
    <property type="entry name" value="Tryptophan_synthase_alpha"/>
    <property type="match status" value="1"/>
</dbReference>
<accession>A0ABZ1BWK6</accession>
<dbReference type="SUPFAM" id="SSF51366">
    <property type="entry name" value="Ribulose-phoshate binding barrel"/>
    <property type="match status" value="1"/>
</dbReference>
<sequence length="268" mass="27259">MITPRAGTSLSEAFASARRAGRRALIGYLPAGFPDGDTFVDVVRAAAGAGLDVLELGLPVADPYLDGPVIQAALSRQRAAGVTLPEALALACRVRRAAGIPVVAMGYGKQLPEPASALVQALAERGIDGVLLPDLDEREFEALAKAAAGAGVAAVAFASADLPEEALQRRVAACGGFVYVQSGARRTGTPIDPGEAGMLVRRVDAARAGRPIPLAVGFGIRGPGDVRAVAELPVDGVIVGTALVEAAASSTEALRRAVRRLAEAATGR</sequence>
<dbReference type="EMBL" id="CP141615">
    <property type="protein sequence ID" value="WRP17184.1"/>
    <property type="molecule type" value="Genomic_DNA"/>
</dbReference>
<evidence type="ECO:0000256" key="1">
    <source>
        <dbReference type="ARBA" id="ARBA00004733"/>
    </source>
</evidence>
<name>A0ABZ1BWK6_9FIRM</name>
<feature type="active site" description="Proton acceptor" evidence="8">
    <location>
        <position position="55"/>
    </location>
</feature>
<comment type="subunit">
    <text evidence="2 8">Tetramer of two alpha and two beta chains.</text>
</comment>
<protein>
    <recommendedName>
        <fullName evidence="8">Tryptophan synthase alpha chain</fullName>
        <ecNumber evidence="8">4.2.1.20</ecNumber>
    </recommendedName>
</protein>
<evidence type="ECO:0000256" key="9">
    <source>
        <dbReference type="RuleBase" id="RU003662"/>
    </source>
</evidence>
<dbReference type="PANTHER" id="PTHR43406:SF1">
    <property type="entry name" value="TRYPTOPHAN SYNTHASE ALPHA CHAIN, CHLOROPLASTIC"/>
    <property type="match status" value="1"/>
</dbReference>
<evidence type="ECO:0000313" key="11">
    <source>
        <dbReference type="Proteomes" id="UP001332192"/>
    </source>
</evidence>
<dbReference type="Gene3D" id="3.20.20.70">
    <property type="entry name" value="Aldolase class I"/>
    <property type="match status" value="1"/>
</dbReference>
<proteinExistence type="inferred from homology"/>
<evidence type="ECO:0000256" key="5">
    <source>
        <dbReference type="ARBA" id="ARBA00023141"/>
    </source>
</evidence>
<evidence type="ECO:0000256" key="4">
    <source>
        <dbReference type="ARBA" id="ARBA00022822"/>
    </source>
</evidence>
<feature type="active site" description="Proton acceptor" evidence="8">
    <location>
        <position position="66"/>
    </location>
</feature>
<dbReference type="HAMAP" id="MF_00131">
    <property type="entry name" value="Trp_synth_alpha"/>
    <property type="match status" value="1"/>
</dbReference>
<comment type="function">
    <text evidence="8">The alpha subunit is responsible for the aldol cleavage of indoleglycerol phosphate to indole and glyceraldehyde 3-phosphate.</text>
</comment>
<keyword evidence="6 8" id="KW-0456">Lyase</keyword>
<dbReference type="GO" id="GO:0004834">
    <property type="term" value="F:tryptophan synthase activity"/>
    <property type="evidence" value="ECO:0007669"/>
    <property type="project" value="UniProtKB-EC"/>
</dbReference>
<gene>
    <name evidence="8 10" type="primary">trpA</name>
    <name evidence="10" type="ORF">U7230_14040</name>
</gene>
<keyword evidence="5 8" id="KW-0057">Aromatic amino acid biosynthesis</keyword>
<dbReference type="RefSeq" id="WP_324716456.1">
    <property type="nucleotide sequence ID" value="NZ_CP141615.1"/>
</dbReference>
<dbReference type="InterPro" id="IPR002028">
    <property type="entry name" value="Trp_synthase_suA"/>
</dbReference>
<evidence type="ECO:0000256" key="6">
    <source>
        <dbReference type="ARBA" id="ARBA00023239"/>
    </source>
</evidence>
<dbReference type="EC" id="4.2.1.20" evidence="8"/>
<dbReference type="InterPro" id="IPR011060">
    <property type="entry name" value="RibuloseP-bd_barrel"/>
</dbReference>
<reference evidence="10 11" key="1">
    <citation type="journal article" date="2024" name="Front. Microbiol.">
        <title>Novel thermophilic genera Geochorda gen. nov. and Carboxydochorda gen. nov. from the deep terrestrial subsurface reveal the ecophysiological diversity in the class Limnochordia.</title>
        <authorList>
            <person name="Karnachuk O.V."/>
            <person name="Lukina A.P."/>
            <person name="Avakyan M.R."/>
            <person name="Kadnikov V.V."/>
            <person name="Begmatov S."/>
            <person name="Beletsky A.V."/>
            <person name="Vlasova K.G."/>
            <person name="Novikov A.A."/>
            <person name="Shcherbakova V.A."/>
            <person name="Mardanov A.V."/>
            <person name="Ravin N.V."/>
        </authorList>
    </citation>
    <scope>NUCLEOTIDE SEQUENCE [LARGE SCALE GENOMIC DNA]</scope>
    <source>
        <strain evidence="10 11">L945</strain>
    </source>
</reference>